<name>A0ABN1T791_9ACTN</name>
<feature type="region of interest" description="Disordered" evidence="1">
    <location>
        <begin position="64"/>
        <end position="106"/>
    </location>
</feature>
<protein>
    <recommendedName>
        <fullName evidence="4">Transposase IS701-like DDE domain-containing protein</fullName>
    </recommendedName>
</protein>
<gene>
    <name evidence="2" type="ORF">GCM10009665_74170</name>
</gene>
<proteinExistence type="predicted"/>
<evidence type="ECO:0000313" key="3">
    <source>
        <dbReference type="Proteomes" id="UP001500037"/>
    </source>
</evidence>
<reference evidence="2 3" key="1">
    <citation type="journal article" date="2019" name="Int. J. Syst. Evol. Microbiol.">
        <title>The Global Catalogue of Microorganisms (GCM) 10K type strain sequencing project: providing services to taxonomists for standard genome sequencing and annotation.</title>
        <authorList>
            <consortium name="The Broad Institute Genomics Platform"/>
            <consortium name="The Broad Institute Genome Sequencing Center for Infectious Disease"/>
            <person name="Wu L."/>
            <person name="Ma J."/>
        </authorList>
    </citation>
    <scope>NUCLEOTIDE SEQUENCE [LARGE SCALE GENOMIC DNA]</scope>
    <source>
        <strain evidence="2 3">JCM 13004</strain>
    </source>
</reference>
<dbReference type="EMBL" id="BAAALF010000276">
    <property type="protein sequence ID" value="GAA1068893.1"/>
    <property type="molecule type" value="Genomic_DNA"/>
</dbReference>
<evidence type="ECO:0000313" key="2">
    <source>
        <dbReference type="EMBL" id="GAA1068893.1"/>
    </source>
</evidence>
<comment type="caution">
    <text evidence="2">The sequence shown here is derived from an EMBL/GenBank/DDBJ whole genome shotgun (WGS) entry which is preliminary data.</text>
</comment>
<dbReference type="Proteomes" id="UP001500037">
    <property type="component" value="Unassembled WGS sequence"/>
</dbReference>
<keyword evidence="3" id="KW-1185">Reference proteome</keyword>
<accession>A0ABN1T791</accession>
<sequence>MARTPAPYGEGRPVLGVDECRDPLAGSPRQSRAAARFLALHAVATPPSADLSARQHPWEAGVIQSRRGRIGQARTGPGGPGQDRVGPGRTGWARGKRAQKDGGGAQ</sequence>
<evidence type="ECO:0000256" key="1">
    <source>
        <dbReference type="SAM" id="MobiDB-lite"/>
    </source>
</evidence>
<organism evidence="2 3">
    <name type="scientific">Kitasatospora nipponensis</name>
    <dbReference type="NCBI Taxonomy" id="258049"/>
    <lineage>
        <taxon>Bacteria</taxon>
        <taxon>Bacillati</taxon>
        <taxon>Actinomycetota</taxon>
        <taxon>Actinomycetes</taxon>
        <taxon>Kitasatosporales</taxon>
        <taxon>Streptomycetaceae</taxon>
        <taxon>Kitasatospora</taxon>
    </lineage>
</organism>
<evidence type="ECO:0008006" key="4">
    <source>
        <dbReference type="Google" id="ProtNLM"/>
    </source>
</evidence>